<sequence length="86" mass="9766">MGSRFSKMAMPIALVEKVAAQDDKKLLLPDNKMKDCFIEVVWHRLFYVITVVSCRAPIFGYVTSTSLLKYILLTKLLFCMSISTSV</sequence>
<reference evidence="3" key="1">
    <citation type="journal article" date="2020" name="Nat. Commun.">
        <title>Genome sequence of the cluster root forming white lupin.</title>
        <authorList>
            <person name="Hufnagel B."/>
            <person name="Marques A."/>
            <person name="Soriano A."/>
            <person name="Marques L."/>
            <person name="Divol F."/>
            <person name="Doumas P."/>
            <person name="Sallet E."/>
            <person name="Mancinotti D."/>
            <person name="Carrere S."/>
            <person name="Marande W."/>
            <person name="Arribat S."/>
            <person name="Keller J."/>
            <person name="Huneau C."/>
            <person name="Blein T."/>
            <person name="Aime D."/>
            <person name="Laguerre M."/>
            <person name="Taylor J."/>
            <person name="Schubert V."/>
            <person name="Nelson M."/>
            <person name="Geu-Flores F."/>
            <person name="Crespi M."/>
            <person name="Gallardo-Guerrero K."/>
            <person name="Delaux P.-M."/>
            <person name="Salse J."/>
            <person name="Berges H."/>
            <person name="Guyot R."/>
            <person name="Gouzy J."/>
            <person name="Peret B."/>
        </authorList>
    </citation>
    <scope>NUCLEOTIDE SEQUENCE [LARGE SCALE GENOMIC DNA]</scope>
    <source>
        <strain evidence="3">cv. Amiga</strain>
    </source>
</reference>
<keyword evidence="1" id="KW-0472">Membrane</keyword>
<keyword evidence="1" id="KW-1133">Transmembrane helix</keyword>
<evidence type="ECO:0000313" key="3">
    <source>
        <dbReference type="Proteomes" id="UP000447434"/>
    </source>
</evidence>
<accession>A0A6A4P6H4</accession>
<evidence type="ECO:0000313" key="2">
    <source>
        <dbReference type="EMBL" id="KAE9596034.1"/>
    </source>
</evidence>
<proteinExistence type="predicted"/>
<keyword evidence="1" id="KW-0812">Transmembrane</keyword>
<organism evidence="2 3">
    <name type="scientific">Lupinus albus</name>
    <name type="common">White lupine</name>
    <name type="synonym">Lupinus termis</name>
    <dbReference type="NCBI Taxonomy" id="3870"/>
    <lineage>
        <taxon>Eukaryota</taxon>
        <taxon>Viridiplantae</taxon>
        <taxon>Streptophyta</taxon>
        <taxon>Embryophyta</taxon>
        <taxon>Tracheophyta</taxon>
        <taxon>Spermatophyta</taxon>
        <taxon>Magnoliopsida</taxon>
        <taxon>eudicotyledons</taxon>
        <taxon>Gunneridae</taxon>
        <taxon>Pentapetalae</taxon>
        <taxon>rosids</taxon>
        <taxon>fabids</taxon>
        <taxon>Fabales</taxon>
        <taxon>Fabaceae</taxon>
        <taxon>Papilionoideae</taxon>
        <taxon>50 kb inversion clade</taxon>
        <taxon>genistoids sensu lato</taxon>
        <taxon>core genistoids</taxon>
        <taxon>Genisteae</taxon>
        <taxon>Lupinus</taxon>
    </lineage>
</organism>
<keyword evidence="3" id="KW-1185">Reference proteome</keyword>
<evidence type="ECO:0000256" key="1">
    <source>
        <dbReference type="SAM" id="Phobius"/>
    </source>
</evidence>
<feature type="transmembrane region" description="Helical" evidence="1">
    <location>
        <begin position="44"/>
        <end position="68"/>
    </location>
</feature>
<dbReference type="EMBL" id="WOCE01000017">
    <property type="protein sequence ID" value="KAE9596034.1"/>
    <property type="molecule type" value="Genomic_DNA"/>
</dbReference>
<dbReference type="Proteomes" id="UP000447434">
    <property type="component" value="Chromosome 17"/>
</dbReference>
<gene>
    <name evidence="2" type="ORF">Lalb_Chr17g0345021</name>
</gene>
<comment type="caution">
    <text evidence="2">The sequence shown here is derived from an EMBL/GenBank/DDBJ whole genome shotgun (WGS) entry which is preliminary data.</text>
</comment>
<protein>
    <submittedName>
        <fullName evidence="2">Uncharacterized protein</fullName>
    </submittedName>
</protein>
<dbReference type="AlphaFoldDB" id="A0A6A4P6H4"/>
<name>A0A6A4P6H4_LUPAL</name>